<keyword evidence="10" id="KW-0238">DNA-binding</keyword>
<dbReference type="EC" id="5.6.2.4" evidence="14"/>
<organism evidence="20 21">
    <name type="scientific">Geoanaerobacter pelophilus</name>
    <dbReference type="NCBI Taxonomy" id="60036"/>
    <lineage>
        <taxon>Bacteria</taxon>
        <taxon>Pseudomonadati</taxon>
        <taxon>Thermodesulfobacteriota</taxon>
        <taxon>Desulfuromonadia</taxon>
        <taxon>Geobacterales</taxon>
        <taxon>Geobacteraceae</taxon>
        <taxon>Geoanaerobacter</taxon>
    </lineage>
</organism>
<evidence type="ECO:0000313" key="20">
    <source>
        <dbReference type="EMBL" id="GAW67951.1"/>
    </source>
</evidence>
<keyword evidence="8 16" id="KW-0067">ATP-binding</keyword>
<dbReference type="InterPro" id="IPR011604">
    <property type="entry name" value="PDDEXK-like_dom_sf"/>
</dbReference>
<comment type="catalytic activity">
    <reaction evidence="15">
        <text>ATP + H2O = ADP + phosphate + H(+)</text>
        <dbReference type="Rhea" id="RHEA:13065"/>
        <dbReference type="ChEBI" id="CHEBI:15377"/>
        <dbReference type="ChEBI" id="CHEBI:15378"/>
        <dbReference type="ChEBI" id="CHEBI:30616"/>
        <dbReference type="ChEBI" id="CHEBI:43474"/>
        <dbReference type="ChEBI" id="CHEBI:456216"/>
        <dbReference type="EC" id="5.6.2.4"/>
    </reaction>
</comment>
<evidence type="ECO:0000256" key="6">
    <source>
        <dbReference type="ARBA" id="ARBA00022806"/>
    </source>
</evidence>
<evidence type="ECO:0000313" key="21">
    <source>
        <dbReference type="Proteomes" id="UP000194153"/>
    </source>
</evidence>
<feature type="region of interest" description="Disordered" evidence="17">
    <location>
        <begin position="813"/>
        <end position="833"/>
    </location>
</feature>
<keyword evidence="9" id="KW-0460">Magnesium</keyword>
<keyword evidence="1" id="KW-0540">Nuclease</keyword>
<keyword evidence="7" id="KW-0269">Exonuclease</keyword>
<keyword evidence="12" id="KW-0413">Isomerase</keyword>
<feature type="binding site" evidence="16">
    <location>
        <begin position="19"/>
        <end position="26"/>
    </location>
    <ligand>
        <name>ATP</name>
        <dbReference type="ChEBI" id="CHEBI:30616"/>
    </ligand>
</feature>
<name>A0ABQ0MNX9_9BACT</name>
<protein>
    <recommendedName>
        <fullName evidence="14">DNA 3'-5' helicase</fullName>
        <ecNumber evidence="14">5.6.2.4</ecNumber>
    </recommendedName>
</protein>
<evidence type="ECO:0000256" key="9">
    <source>
        <dbReference type="ARBA" id="ARBA00022842"/>
    </source>
</evidence>
<proteinExistence type="inferred from homology"/>
<gene>
    <name evidence="20" type="ORF">GPEL0_01f4057</name>
</gene>
<dbReference type="InterPro" id="IPR014017">
    <property type="entry name" value="DNA_helicase_UvrD-like_C"/>
</dbReference>
<dbReference type="InterPro" id="IPR014016">
    <property type="entry name" value="UvrD-like_ATP-bd"/>
</dbReference>
<comment type="caution">
    <text evidence="20">The sequence shown here is derived from an EMBL/GenBank/DDBJ whole genome shotgun (WGS) entry which is preliminary data.</text>
</comment>
<reference evidence="20 21" key="1">
    <citation type="submission" date="2017-04" db="EMBL/GenBank/DDBJ databases">
        <authorList>
            <consortium name="Geobacter pelophilus Genome Sequencing"/>
            <person name="Aoyagi T."/>
            <person name="Koike H."/>
            <person name="Hori T."/>
        </authorList>
    </citation>
    <scope>NUCLEOTIDE SEQUENCE [LARGE SCALE GENOMIC DNA]</scope>
    <source>
        <strain evidence="20 21">Drf2</strain>
    </source>
</reference>
<keyword evidence="5 16" id="KW-0378">Hydrolase</keyword>
<dbReference type="Gene3D" id="1.10.486.10">
    <property type="entry name" value="PCRA, domain 4"/>
    <property type="match status" value="1"/>
</dbReference>
<evidence type="ECO:0000256" key="8">
    <source>
        <dbReference type="ARBA" id="ARBA00022840"/>
    </source>
</evidence>
<comment type="catalytic activity">
    <reaction evidence="13">
        <text>Couples ATP hydrolysis with the unwinding of duplex DNA by translocating in the 3'-5' direction.</text>
        <dbReference type="EC" id="5.6.2.4"/>
    </reaction>
</comment>
<evidence type="ECO:0000256" key="14">
    <source>
        <dbReference type="ARBA" id="ARBA00034808"/>
    </source>
</evidence>
<dbReference type="InterPro" id="IPR038726">
    <property type="entry name" value="PDDEXK_AddAB-type"/>
</dbReference>
<keyword evidence="21" id="KW-1185">Reference proteome</keyword>
<keyword evidence="3 16" id="KW-0547">Nucleotide-binding</keyword>
<dbReference type="EMBL" id="BDQG01000001">
    <property type="protein sequence ID" value="GAW67951.1"/>
    <property type="molecule type" value="Genomic_DNA"/>
</dbReference>
<dbReference type="InterPro" id="IPR011335">
    <property type="entry name" value="Restrct_endonuc-II-like"/>
</dbReference>
<dbReference type="PROSITE" id="PS51198">
    <property type="entry name" value="UVRD_HELICASE_ATP_BIND"/>
    <property type="match status" value="1"/>
</dbReference>
<dbReference type="InterPro" id="IPR000212">
    <property type="entry name" value="DNA_helicase_UvrD/REP"/>
</dbReference>
<dbReference type="CDD" id="cd22352">
    <property type="entry name" value="RecB_C-like"/>
    <property type="match status" value="1"/>
</dbReference>
<feature type="compositionally biased region" description="Basic and acidic residues" evidence="17">
    <location>
        <begin position="816"/>
        <end position="833"/>
    </location>
</feature>
<dbReference type="Pfam" id="PF00580">
    <property type="entry name" value="UvrD-helicase"/>
    <property type="match status" value="1"/>
</dbReference>
<evidence type="ECO:0000256" key="15">
    <source>
        <dbReference type="ARBA" id="ARBA00048988"/>
    </source>
</evidence>
<accession>A0ABQ0MNX9</accession>
<reference evidence="21" key="2">
    <citation type="submission" date="2017-05" db="EMBL/GenBank/DDBJ databases">
        <title>Draft genome sequence of Geobacter pelophilus, a iron(III)-reducing bacteria.</title>
        <authorList>
            <person name="Aoyagi T."/>
            <person name="Koike H."/>
            <person name="Morita T."/>
            <person name="Sato Y."/>
            <person name="Habe H."/>
            <person name="Hori T."/>
        </authorList>
    </citation>
    <scope>NUCLEOTIDE SEQUENCE [LARGE SCALE GENOMIC DNA]</scope>
    <source>
        <strain evidence="21">Drf2</strain>
    </source>
</reference>
<dbReference type="NCBIfam" id="TIGR00609">
    <property type="entry name" value="recB"/>
    <property type="match status" value="1"/>
</dbReference>
<evidence type="ECO:0000256" key="1">
    <source>
        <dbReference type="ARBA" id="ARBA00022722"/>
    </source>
</evidence>
<feature type="domain" description="UvrD-like helicase ATP-binding" evidence="18">
    <location>
        <begin position="1"/>
        <end position="336"/>
    </location>
</feature>
<feature type="domain" description="UvrD-like helicase C-terminal" evidence="19">
    <location>
        <begin position="365"/>
        <end position="644"/>
    </location>
</feature>
<keyword evidence="11" id="KW-0234">DNA repair</keyword>
<evidence type="ECO:0000256" key="3">
    <source>
        <dbReference type="ARBA" id="ARBA00022741"/>
    </source>
</evidence>
<keyword evidence="6 16" id="KW-0347">Helicase</keyword>
<dbReference type="InterPro" id="IPR004586">
    <property type="entry name" value="RecB"/>
</dbReference>
<evidence type="ECO:0000256" key="12">
    <source>
        <dbReference type="ARBA" id="ARBA00023235"/>
    </source>
</evidence>
<dbReference type="PANTHER" id="PTHR11070">
    <property type="entry name" value="UVRD / RECB / PCRA DNA HELICASE FAMILY MEMBER"/>
    <property type="match status" value="1"/>
</dbReference>
<dbReference type="SUPFAM" id="SSF52980">
    <property type="entry name" value="Restriction endonuclease-like"/>
    <property type="match status" value="1"/>
</dbReference>
<sequence>MKRFDLIHTPLAGRNLIEASAGTGKTFTIAGVYLRLVLEEKLDVSRILVVTFTEAATKELKERIRNKLKEAEDGFLTGAADDFLIQGLIESRPDHSEARRLLSSAIRSFDEAAIFTIHGFCQRMLQDNPFESGSLCDTELVTDQGKILMEIAQDYWRINCYGQPAERVAAAGAAKVTPESLLKLVQRVSGDPNATVIPDPPADATEIEDWLQGLKRGFFDYLRAELPRRKRLKNLRSFDDLLLDLHAALLRPGSSLPRLIRERYQAALIDEFQDTDPLQFAIFDAIYPVGHEAPFFLIGDPKQAIYSFRGADIFAYMGAAEATEERHTLLQNFRSEAGLIDAVNTLFASRELPFLYPQIGFNRVEAAPKEKSRLVEAGQRKAPLKLWLAPRKDAGKPINKGDAWDDLPEAVAAEISRLLRDGAAGKLTIEELGKDPEAGGEKWVQRPVQPKDVAVLVRANRQAKLMQRALTRRGIPSVLCSAGNLFESDEAAELLRLLSAVAQPGHESLLRGALATDLVGVSGTELAELMNDEKGWEEILEEFRDYHDTWSSGSCMSMALQFMEKREVRKRLLAEPMGERRLTNLLHAIETIHQAQVEERLGMEAVIAWLACRITEEPKKEEYEIRLETDEAAVQLVTIHKSKGLEYPIVFLPFCWAEYAGKDEGALFHDEDGRVVLDIGSEEMAEHKAQAAREALAESLRLLYVALTRGKHRTYLVWGAFKDAGESALHYLLHPGESPVKGQVTLSDAGIRERLETLAASSAGKIEVLDLPAADLTPYRAHDEKKPELAPLPFNGAIPRDWRVASFTSLSSHKQHTAELPDRDEGSPVEERPAQEVEPTGIFAFPKGAKAGIFLHKIFEDLDFTRAKEQLLPLVEEQLDKHGFSAEWSDAVGELVRNVLQAPLGDGGIRLAQVGLERRLTEMEFFFPLSLVTSERLRDAAAGFTAAPGPAQGLQLPVDLADLFNRLSFAPVQGMLLGFIDLVFEHGGRYYIVDWKSNHLGNTSGDYGQAALKKEMAENFYPLQYLLYTVALDNYLRLRTPDYDYDRHFGGVFYLFLRGVDGTGNGVYADRPPKELIAHLAEVLLPESARPSGKGEPSPSPQPSPAGRGGIGRKSKKAEIEGQLSLDLFD</sequence>
<dbReference type="PANTHER" id="PTHR11070:SF23">
    <property type="entry name" value="RECBCD ENZYME SUBUNIT RECB"/>
    <property type="match status" value="1"/>
</dbReference>
<evidence type="ECO:0000259" key="18">
    <source>
        <dbReference type="PROSITE" id="PS51198"/>
    </source>
</evidence>
<evidence type="ECO:0000256" key="10">
    <source>
        <dbReference type="ARBA" id="ARBA00023125"/>
    </source>
</evidence>
<dbReference type="SUPFAM" id="SSF52540">
    <property type="entry name" value="P-loop containing nucleoside triphosphate hydrolases"/>
    <property type="match status" value="1"/>
</dbReference>
<keyword evidence="4" id="KW-0227">DNA damage</keyword>
<evidence type="ECO:0000256" key="16">
    <source>
        <dbReference type="PROSITE-ProRule" id="PRU00560"/>
    </source>
</evidence>
<keyword evidence="2" id="KW-0479">Metal-binding</keyword>
<evidence type="ECO:0000256" key="13">
    <source>
        <dbReference type="ARBA" id="ARBA00034617"/>
    </source>
</evidence>
<dbReference type="Gene3D" id="3.90.320.10">
    <property type="match status" value="1"/>
</dbReference>
<evidence type="ECO:0000256" key="17">
    <source>
        <dbReference type="SAM" id="MobiDB-lite"/>
    </source>
</evidence>
<dbReference type="Pfam" id="PF12705">
    <property type="entry name" value="PDDEXK_1"/>
    <property type="match status" value="1"/>
</dbReference>
<evidence type="ECO:0000256" key="4">
    <source>
        <dbReference type="ARBA" id="ARBA00022763"/>
    </source>
</evidence>
<dbReference type="InterPro" id="IPR027417">
    <property type="entry name" value="P-loop_NTPase"/>
</dbReference>
<evidence type="ECO:0000256" key="7">
    <source>
        <dbReference type="ARBA" id="ARBA00022839"/>
    </source>
</evidence>
<dbReference type="RefSeq" id="WP_085814149.1">
    <property type="nucleotide sequence ID" value="NZ_BDQG01000001.1"/>
</dbReference>
<dbReference type="Pfam" id="PF13361">
    <property type="entry name" value="UvrD_C"/>
    <property type="match status" value="2"/>
</dbReference>
<evidence type="ECO:0000256" key="11">
    <source>
        <dbReference type="ARBA" id="ARBA00023204"/>
    </source>
</evidence>
<evidence type="ECO:0000256" key="5">
    <source>
        <dbReference type="ARBA" id="ARBA00022801"/>
    </source>
</evidence>
<evidence type="ECO:0000259" key="19">
    <source>
        <dbReference type="PROSITE" id="PS51217"/>
    </source>
</evidence>
<dbReference type="Gene3D" id="3.40.50.300">
    <property type="entry name" value="P-loop containing nucleotide triphosphate hydrolases"/>
    <property type="match status" value="3"/>
</dbReference>
<dbReference type="HAMAP" id="MF_01485">
    <property type="entry name" value="RecB"/>
    <property type="match status" value="1"/>
</dbReference>
<dbReference type="PROSITE" id="PS51217">
    <property type="entry name" value="UVRD_HELICASE_CTER"/>
    <property type="match status" value="1"/>
</dbReference>
<dbReference type="Proteomes" id="UP000194153">
    <property type="component" value="Unassembled WGS sequence"/>
</dbReference>
<feature type="region of interest" description="Disordered" evidence="17">
    <location>
        <begin position="1088"/>
        <end position="1130"/>
    </location>
</feature>
<evidence type="ECO:0000256" key="2">
    <source>
        <dbReference type="ARBA" id="ARBA00022723"/>
    </source>
</evidence>